<evidence type="ECO:0000313" key="2">
    <source>
        <dbReference type="WBParaSite" id="PS1159_v2.g12203.t1"/>
    </source>
</evidence>
<dbReference type="WBParaSite" id="PS1159_v2.g12203.t1">
    <property type="protein sequence ID" value="PS1159_v2.g12203.t1"/>
    <property type="gene ID" value="PS1159_v2.g12203"/>
</dbReference>
<dbReference type="Proteomes" id="UP000887580">
    <property type="component" value="Unplaced"/>
</dbReference>
<organism evidence="1 2">
    <name type="scientific">Panagrolaimus sp. PS1159</name>
    <dbReference type="NCBI Taxonomy" id="55785"/>
    <lineage>
        <taxon>Eukaryota</taxon>
        <taxon>Metazoa</taxon>
        <taxon>Ecdysozoa</taxon>
        <taxon>Nematoda</taxon>
        <taxon>Chromadorea</taxon>
        <taxon>Rhabditida</taxon>
        <taxon>Tylenchina</taxon>
        <taxon>Panagrolaimomorpha</taxon>
        <taxon>Panagrolaimoidea</taxon>
        <taxon>Panagrolaimidae</taxon>
        <taxon>Panagrolaimus</taxon>
    </lineage>
</organism>
<name>A0AC35F1Z1_9BILA</name>
<protein>
    <submittedName>
        <fullName evidence="2">Uncharacterized protein</fullName>
    </submittedName>
</protein>
<reference evidence="2" key="1">
    <citation type="submission" date="2022-11" db="UniProtKB">
        <authorList>
            <consortium name="WormBaseParasite"/>
        </authorList>
    </citation>
    <scope>IDENTIFICATION</scope>
</reference>
<accession>A0AC35F1Z1</accession>
<sequence>MKLFFKTFFFSFVVLSLEFLDSISAPKFHHYGNASNDSGTLGSNIQKQDIRSSDVMLLFERNEHDENDGEDVILSETGPINITLTHENGDEKKSLLGFWITLGCAILLFLILLFGGIFACVWRIKHGETVKEIFWPK</sequence>
<proteinExistence type="predicted"/>
<evidence type="ECO:0000313" key="1">
    <source>
        <dbReference type="Proteomes" id="UP000887580"/>
    </source>
</evidence>